<dbReference type="PROSITE" id="PS00315">
    <property type="entry name" value="DEHYDRIN_1"/>
    <property type="match status" value="1"/>
</dbReference>
<proteinExistence type="predicted"/>
<feature type="compositionally biased region" description="Basic and acidic residues" evidence="1">
    <location>
        <begin position="99"/>
        <end position="120"/>
    </location>
</feature>
<dbReference type="GO" id="GO:0009631">
    <property type="term" value="P:cold acclimation"/>
    <property type="evidence" value="ECO:0007669"/>
    <property type="project" value="TreeGrafter"/>
</dbReference>
<dbReference type="Proteomes" id="UP000243459">
    <property type="component" value="Unassembled WGS sequence"/>
</dbReference>
<evidence type="ECO:0000256" key="1">
    <source>
        <dbReference type="SAM" id="MobiDB-lite"/>
    </source>
</evidence>
<accession>A0A1R3L6U1</accession>
<feature type="region of interest" description="Disordered" evidence="1">
    <location>
        <begin position="210"/>
        <end position="229"/>
    </location>
</feature>
<name>A0A1R3L6U1_ASPOF</name>
<dbReference type="GO" id="GO:0005829">
    <property type="term" value="C:cytosol"/>
    <property type="evidence" value="ECO:0007669"/>
    <property type="project" value="TreeGrafter"/>
</dbReference>
<dbReference type="InterPro" id="IPR000167">
    <property type="entry name" value="Dehydrin"/>
</dbReference>
<dbReference type="GO" id="GO:0009737">
    <property type="term" value="P:response to abscisic acid"/>
    <property type="evidence" value="ECO:0007669"/>
    <property type="project" value="TreeGrafter"/>
</dbReference>
<dbReference type="AlphaFoldDB" id="A0A1R3L6U1"/>
<feature type="compositionally biased region" description="Basic and acidic residues" evidence="1">
    <location>
        <begin position="49"/>
        <end position="69"/>
    </location>
</feature>
<dbReference type="OrthoDB" id="786745at2759"/>
<evidence type="ECO:0000313" key="2">
    <source>
        <dbReference type="EMBL" id="ONK55341.1"/>
    </source>
</evidence>
<feature type="compositionally biased region" description="Basic and acidic residues" evidence="1">
    <location>
        <begin position="137"/>
        <end position="160"/>
    </location>
</feature>
<feature type="region of interest" description="Disordered" evidence="1">
    <location>
        <begin position="47"/>
        <end position="202"/>
    </location>
</feature>
<reference evidence="3" key="1">
    <citation type="journal article" date="2017" name="Nat. Commun.">
        <title>The asparagus genome sheds light on the origin and evolution of a young Y chromosome.</title>
        <authorList>
            <person name="Harkess A."/>
            <person name="Zhou J."/>
            <person name="Xu C."/>
            <person name="Bowers J.E."/>
            <person name="Van der Hulst R."/>
            <person name="Ayyampalayam S."/>
            <person name="Mercati F."/>
            <person name="Riccardi P."/>
            <person name="McKain M.R."/>
            <person name="Kakrana A."/>
            <person name="Tang H."/>
            <person name="Ray J."/>
            <person name="Groenendijk J."/>
            <person name="Arikit S."/>
            <person name="Mathioni S.M."/>
            <person name="Nakano M."/>
            <person name="Shan H."/>
            <person name="Telgmann-Rauber A."/>
            <person name="Kanno A."/>
            <person name="Yue Z."/>
            <person name="Chen H."/>
            <person name="Li W."/>
            <person name="Chen Y."/>
            <person name="Xu X."/>
            <person name="Zhang Y."/>
            <person name="Luo S."/>
            <person name="Chen H."/>
            <person name="Gao J."/>
            <person name="Mao Z."/>
            <person name="Pires J.C."/>
            <person name="Luo M."/>
            <person name="Kudrna D."/>
            <person name="Wing R.A."/>
            <person name="Meyers B.C."/>
            <person name="Yi K."/>
            <person name="Kong H."/>
            <person name="Lavrijsen P."/>
            <person name="Sunseri F."/>
            <person name="Falavigna A."/>
            <person name="Ye Y."/>
            <person name="Leebens-Mack J.H."/>
            <person name="Chen G."/>
        </authorList>
    </citation>
    <scope>NUCLEOTIDE SEQUENCE [LARGE SCALE GENOMIC DNA]</scope>
    <source>
        <strain evidence="3">cv. DH0086</strain>
    </source>
</reference>
<feature type="region of interest" description="Disordered" evidence="1">
    <location>
        <begin position="1"/>
        <end position="22"/>
    </location>
</feature>
<dbReference type="InterPro" id="IPR030513">
    <property type="entry name" value="Dehydrin_CS"/>
</dbReference>
<dbReference type="EMBL" id="KV863551">
    <property type="protein sequence ID" value="ONK55341.1"/>
    <property type="molecule type" value="Genomic_DNA"/>
</dbReference>
<sequence length="229" mass="25581">MAEENKETMRSEGEQVEVSDRGLFDFMGKKKEEEEKAQEEVLVTGVEGLKVEEAKKEEEKKERIVDKLHRSNSSSSSSSSDEEEVGPDGEKRKKKKGLKEKLEEKLGGKKKETEEEKIVTEQDVDVAPGAAGPPAENVRREQTRASSVEKIETGPEQERRRFPRQINGRSCQVITKRAEQPGKEWSAVDTEVGEGQDGKEKKGFLGKIMGKLPGYHKEEGEKTATPPGQ</sequence>
<dbReference type="PANTHER" id="PTHR33346:SF2">
    <property type="entry name" value="DEHYDRIN ERD14"/>
    <property type="match status" value="1"/>
</dbReference>
<organism evidence="2 3">
    <name type="scientific">Asparagus officinalis</name>
    <name type="common">Garden asparagus</name>
    <dbReference type="NCBI Taxonomy" id="4686"/>
    <lineage>
        <taxon>Eukaryota</taxon>
        <taxon>Viridiplantae</taxon>
        <taxon>Streptophyta</taxon>
        <taxon>Embryophyta</taxon>
        <taxon>Tracheophyta</taxon>
        <taxon>Spermatophyta</taxon>
        <taxon>Magnoliopsida</taxon>
        <taxon>Liliopsida</taxon>
        <taxon>Asparagales</taxon>
        <taxon>Asparagaceae</taxon>
        <taxon>Asparagoideae</taxon>
        <taxon>Asparagus</taxon>
    </lineage>
</organism>
<evidence type="ECO:0000313" key="3">
    <source>
        <dbReference type="Proteomes" id="UP000243459"/>
    </source>
</evidence>
<protein>
    <recommendedName>
        <fullName evidence="4">Dehydrin</fullName>
    </recommendedName>
</protein>
<keyword evidence="3" id="KW-1185">Reference proteome</keyword>
<dbReference type="Gramene" id="ONK55341">
    <property type="protein sequence ID" value="ONK55341"/>
    <property type="gene ID" value="A4U43_UnF4550"/>
</dbReference>
<dbReference type="GO" id="GO:0009414">
    <property type="term" value="P:response to water deprivation"/>
    <property type="evidence" value="ECO:0007669"/>
    <property type="project" value="TreeGrafter"/>
</dbReference>
<dbReference type="OMA" id="KHEDHEK"/>
<dbReference type="GO" id="GO:0016020">
    <property type="term" value="C:membrane"/>
    <property type="evidence" value="ECO:0007669"/>
    <property type="project" value="TreeGrafter"/>
</dbReference>
<evidence type="ECO:0008006" key="4">
    <source>
        <dbReference type="Google" id="ProtNLM"/>
    </source>
</evidence>
<dbReference type="Pfam" id="PF00257">
    <property type="entry name" value="Dehydrin"/>
    <property type="match status" value="1"/>
</dbReference>
<dbReference type="PANTHER" id="PTHR33346">
    <property type="entry name" value="DEHYDRIN XERO 2-RELATED"/>
    <property type="match status" value="1"/>
</dbReference>
<gene>
    <name evidence="2" type="ORF">A4U43_UnF4550</name>
</gene>